<evidence type="ECO:0000313" key="11">
    <source>
        <dbReference type="EMBL" id="AWK88219.1"/>
    </source>
</evidence>
<dbReference type="GO" id="GO:0051539">
    <property type="term" value="F:4 iron, 4 sulfur cluster binding"/>
    <property type="evidence" value="ECO:0007669"/>
    <property type="project" value="UniProtKB-KW"/>
</dbReference>
<keyword evidence="9" id="KW-0732">Signal</keyword>
<feature type="transmembrane region" description="Helical" evidence="8">
    <location>
        <begin position="95"/>
        <end position="116"/>
    </location>
</feature>
<keyword evidence="5" id="KW-0408">Iron</keyword>
<keyword evidence="2" id="KW-0004">4Fe-4S</keyword>
<sequence>MQNRATGLASSSGGSAVAQAAPPAYAPHRKIHPKAVRGRYRRIKTATGTVLLALFALLPWLRWDRGPDAPGQAVLLDLGNQRFYLFAVELWPQQIYYVTGAMILAAVGLFLATALAGRVWCGYSCPQTVWTDLYIWIERLVEGDRGDRIRLDRHPWTAGWIARKLVKHAGWLLVALATGAIGVFYFTDAPALVADLLRFQAPAPAVWSILFFAACTYAMAGFMREQMCIYVCPWPRIQAAMLDEESLVVTYQDWRGEGRAPVRKSQGWDERAADGLGDCIDCGACVQVCPTGIDIRDGIQMECISCGLCIDACNDVMARIGRPGDLIRYDTQAAQAAKATGRPAAPYRWIRPRTIVYTLLIVVVAGLMGIGLALKPRSDISVLRDRAPLFVQLADGRIQNAYTVKIANMTLAGTRYRLTLSGPAGATLGLAGTAGEADRLSLSAHANAVDSYRVYVRVPPSSLAATSTPLAFHLVPEDGSGDQDVRRDTVFLAP</sequence>
<feature type="transmembrane region" description="Helical" evidence="8">
    <location>
        <begin position="169"/>
        <end position="187"/>
    </location>
</feature>
<dbReference type="InterPro" id="IPR014116">
    <property type="entry name" value="Cyt_c_oxidase_cbb3_FixG"/>
</dbReference>
<evidence type="ECO:0000256" key="9">
    <source>
        <dbReference type="SAM" id="SignalP"/>
    </source>
</evidence>
<evidence type="ECO:0000256" key="2">
    <source>
        <dbReference type="ARBA" id="ARBA00022485"/>
    </source>
</evidence>
<protein>
    <submittedName>
        <fullName evidence="11">Cytochrome c oxidase accessory protein CcoG</fullName>
    </submittedName>
</protein>
<feature type="signal peptide" evidence="9">
    <location>
        <begin position="1"/>
        <end position="20"/>
    </location>
</feature>
<accession>A0A2S2CUS2</accession>
<dbReference type="PANTHER" id="PTHR30176:SF3">
    <property type="entry name" value="FERREDOXIN-TYPE PROTEIN NAPH"/>
    <property type="match status" value="1"/>
</dbReference>
<dbReference type="Gene3D" id="2.60.40.10">
    <property type="entry name" value="Immunoglobulins"/>
    <property type="match status" value="1"/>
</dbReference>
<proteinExistence type="predicted"/>
<evidence type="ECO:0000313" key="12">
    <source>
        <dbReference type="Proteomes" id="UP000245629"/>
    </source>
</evidence>
<dbReference type="KEGG" id="azz:DEW08_19095"/>
<dbReference type="GO" id="GO:0046872">
    <property type="term" value="F:metal ion binding"/>
    <property type="evidence" value="ECO:0007669"/>
    <property type="project" value="UniProtKB-KW"/>
</dbReference>
<dbReference type="OrthoDB" id="9811700at2"/>
<dbReference type="InterPro" id="IPR009051">
    <property type="entry name" value="Helical_ferredxn"/>
</dbReference>
<feature type="chain" id="PRO_5015577360" evidence="9">
    <location>
        <begin position="21"/>
        <end position="494"/>
    </location>
</feature>
<keyword evidence="12" id="KW-1185">Reference proteome</keyword>
<dbReference type="GO" id="GO:0005886">
    <property type="term" value="C:plasma membrane"/>
    <property type="evidence" value="ECO:0007669"/>
    <property type="project" value="TreeGrafter"/>
</dbReference>
<dbReference type="Gene3D" id="1.10.1060.10">
    <property type="entry name" value="Alpha-helical ferredoxin"/>
    <property type="match status" value="1"/>
</dbReference>
<dbReference type="Pfam" id="PF12801">
    <property type="entry name" value="Fer4_5"/>
    <property type="match status" value="1"/>
</dbReference>
<keyword evidence="8" id="KW-1133">Transmembrane helix</keyword>
<evidence type="ECO:0000256" key="7">
    <source>
        <dbReference type="SAM" id="MobiDB-lite"/>
    </source>
</evidence>
<name>A0A2S2CUS2_9PROT</name>
<evidence type="ECO:0000256" key="3">
    <source>
        <dbReference type="ARBA" id="ARBA00022723"/>
    </source>
</evidence>
<dbReference type="AlphaFoldDB" id="A0A2S2CUS2"/>
<evidence type="ECO:0000256" key="4">
    <source>
        <dbReference type="ARBA" id="ARBA00022982"/>
    </source>
</evidence>
<dbReference type="Pfam" id="PF13746">
    <property type="entry name" value="Fer4_18"/>
    <property type="match status" value="1"/>
</dbReference>
<keyword evidence="1" id="KW-0813">Transport</keyword>
<keyword evidence="4" id="KW-0249">Electron transport</keyword>
<dbReference type="PROSITE" id="PS51379">
    <property type="entry name" value="4FE4S_FER_2"/>
    <property type="match status" value="1"/>
</dbReference>
<reference evidence="12" key="1">
    <citation type="submission" date="2018-05" db="EMBL/GenBank/DDBJ databases">
        <title>Azospirillum thermophila sp. nov., a novel isolated from hot spring.</title>
        <authorList>
            <person name="Zhao Z."/>
        </authorList>
    </citation>
    <scope>NUCLEOTIDE SEQUENCE [LARGE SCALE GENOMIC DNA]</scope>
    <source>
        <strain evidence="12">CFH 70021</strain>
    </source>
</reference>
<feature type="transmembrane region" description="Helical" evidence="8">
    <location>
        <begin position="43"/>
        <end position="61"/>
    </location>
</feature>
<dbReference type="PANTHER" id="PTHR30176">
    <property type="entry name" value="FERREDOXIN-TYPE PROTEIN NAPH"/>
    <property type="match status" value="1"/>
</dbReference>
<feature type="region of interest" description="Disordered" evidence="7">
    <location>
        <begin position="1"/>
        <end position="25"/>
    </location>
</feature>
<dbReference type="Pfam" id="PF11614">
    <property type="entry name" value="FixG_C"/>
    <property type="match status" value="1"/>
</dbReference>
<keyword evidence="6" id="KW-0411">Iron-sulfur</keyword>
<keyword evidence="8" id="KW-0472">Membrane</keyword>
<gene>
    <name evidence="11" type="primary">ccoG</name>
    <name evidence="11" type="ORF">DEW08_19095</name>
</gene>
<evidence type="ECO:0000256" key="1">
    <source>
        <dbReference type="ARBA" id="ARBA00022448"/>
    </source>
</evidence>
<dbReference type="SUPFAM" id="SSF54862">
    <property type="entry name" value="4Fe-4S ferredoxins"/>
    <property type="match status" value="1"/>
</dbReference>
<feature type="domain" description="4Fe-4S ferredoxin-type" evidence="10">
    <location>
        <begin position="269"/>
        <end position="298"/>
    </location>
</feature>
<organism evidence="11 12">
    <name type="scientific">Azospirillum thermophilum</name>
    <dbReference type="NCBI Taxonomy" id="2202148"/>
    <lineage>
        <taxon>Bacteria</taxon>
        <taxon>Pseudomonadati</taxon>
        <taxon>Pseudomonadota</taxon>
        <taxon>Alphaproteobacteria</taxon>
        <taxon>Rhodospirillales</taxon>
        <taxon>Azospirillaceae</taxon>
        <taxon>Azospirillum</taxon>
    </lineage>
</organism>
<feature type="transmembrane region" description="Helical" evidence="8">
    <location>
        <begin position="199"/>
        <end position="220"/>
    </location>
</feature>
<dbReference type="InterPro" id="IPR032879">
    <property type="entry name" value="FixG_C"/>
</dbReference>
<evidence type="ECO:0000256" key="5">
    <source>
        <dbReference type="ARBA" id="ARBA00023004"/>
    </source>
</evidence>
<dbReference type="InterPro" id="IPR013783">
    <property type="entry name" value="Ig-like_fold"/>
</dbReference>
<evidence type="ECO:0000256" key="8">
    <source>
        <dbReference type="SAM" id="Phobius"/>
    </source>
</evidence>
<feature type="compositionally biased region" description="Low complexity" evidence="7">
    <location>
        <begin position="1"/>
        <end position="23"/>
    </location>
</feature>
<dbReference type="NCBIfam" id="TIGR02745">
    <property type="entry name" value="ccoG_rdxA_fixG"/>
    <property type="match status" value="1"/>
</dbReference>
<dbReference type="EMBL" id="CP029354">
    <property type="protein sequence ID" value="AWK88219.1"/>
    <property type="molecule type" value="Genomic_DNA"/>
</dbReference>
<dbReference type="InterPro" id="IPR051684">
    <property type="entry name" value="Electron_Trans/Redox"/>
</dbReference>
<dbReference type="InterPro" id="IPR017896">
    <property type="entry name" value="4Fe4S_Fe-S-bd"/>
</dbReference>
<dbReference type="Proteomes" id="UP000245629">
    <property type="component" value="Chromosome 3"/>
</dbReference>
<keyword evidence="3" id="KW-0479">Metal-binding</keyword>
<feature type="transmembrane region" description="Helical" evidence="8">
    <location>
        <begin position="355"/>
        <end position="374"/>
    </location>
</feature>
<keyword evidence="8" id="KW-0812">Transmembrane</keyword>
<evidence type="ECO:0000256" key="6">
    <source>
        <dbReference type="ARBA" id="ARBA00023014"/>
    </source>
</evidence>
<dbReference type="PROSITE" id="PS00198">
    <property type="entry name" value="4FE4S_FER_1"/>
    <property type="match status" value="1"/>
</dbReference>
<dbReference type="InterPro" id="IPR017900">
    <property type="entry name" value="4Fe4S_Fe_S_CS"/>
</dbReference>
<evidence type="ECO:0000259" key="10">
    <source>
        <dbReference type="PROSITE" id="PS51379"/>
    </source>
</evidence>